<evidence type="ECO:0000256" key="1">
    <source>
        <dbReference type="ARBA" id="ARBA00006464"/>
    </source>
</evidence>
<proteinExistence type="inferred from homology"/>
<dbReference type="Proteomes" id="UP000594688">
    <property type="component" value="Chromosome"/>
</dbReference>
<organism evidence="4 5">
    <name type="scientific">Candidatus Nitronauta litoralis</name>
    <dbReference type="NCBI Taxonomy" id="2705533"/>
    <lineage>
        <taxon>Bacteria</taxon>
        <taxon>Pseudomonadati</taxon>
        <taxon>Nitrospinota/Tectimicrobiota group</taxon>
        <taxon>Nitrospinota</taxon>
        <taxon>Nitrospinia</taxon>
        <taxon>Nitrospinales</taxon>
        <taxon>Nitrospinaceae</taxon>
        <taxon>Candidatus Nitronauta</taxon>
    </lineage>
</organism>
<keyword evidence="2" id="KW-0472">Membrane</keyword>
<reference evidence="4 5" key="1">
    <citation type="submission" date="2020-02" db="EMBL/GenBank/DDBJ databases">
        <title>Genomic and physiological characterization of two novel Nitrospinaceae genera.</title>
        <authorList>
            <person name="Mueller A.J."/>
            <person name="Jung M.-Y."/>
            <person name="Strachan C.R."/>
            <person name="Herbold C.W."/>
            <person name="Kirkegaard R.H."/>
            <person name="Daims H."/>
        </authorList>
    </citation>
    <scope>NUCLEOTIDE SEQUENCE [LARGE SCALE GENOMIC DNA]</scope>
    <source>
        <strain evidence="4">EB</strain>
    </source>
</reference>
<evidence type="ECO:0000256" key="2">
    <source>
        <dbReference type="SAM" id="Phobius"/>
    </source>
</evidence>
<evidence type="ECO:0000313" key="4">
    <source>
        <dbReference type="EMBL" id="QPJ63676.1"/>
    </source>
</evidence>
<dbReference type="GO" id="GO:0016780">
    <property type="term" value="F:phosphotransferase activity, for other substituted phosphate groups"/>
    <property type="evidence" value="ECO:0007669"/>
    <property type="project" value="TreeGrafter"/>
</dbReference>
<keyword evidence="2" id="KW-0812">Transmembrane</keyword>
<keyword evidence="2" id="KW-1133">Transmembrane helix</keyword>
<accession>A0A7T0G220</accession>
<dbReference type="Pfam" id="PF02397">
    <property type="entry name" value="Bac_transf"/>
    <property type="match status" value="1"/>
</dbReference>
<comment type="similarity">
    <text evidence="1">Belongs to the bacterial sugar transferase family.</text>
</comment>
<dbReference type="InterPro" id="IPR003362">
    <property type="entry name" value="Bact_transf"/>
</dbReference>
<dbReference type="PANTHER" id="PTHR30576:SF0">
    <property type="entry name" value="UNDECAPRENYL-PHOSPHATE N-ACETYLGALACTOSAMINYL 1-PHOSPHATE TRANSFERASE-RELATED"/>
    <property type="match status" value="1"/>
</dbReference>
<keyword evidence="4" id="KW-0808">Transferase</keyword>
<evidence type="ECO:0000259" key="3">
    <source>
        <dbReference type="Pfam" id="PF02397"/>
    </source>
</evidence>
<gene>
    <name evidence="4" type="ORF">G3M70_01880</name>
</gene>
<dbReference type="PANTHER" id="PTHR30576">
    <property type="entry name" value="COLANIC BIOSYNTHESIS UDP-GLUCOSE LIPID CARRIER TRANSFERASE"/>
    <property type="match status" value="1"/>
</dbReference>
<feature type="transmembrane region" description="Helical" evidence="2">
    <location>
        <begin position="12"/>
        <end position="40"/>
    </location>
</feature>
<name>A0A7T0G220_9BACT</name>
<dbReference type="AlphaFoldDB" id="A0A7T0G220"/>
<dbReference type="KEGG" id="nli:G3M70_01880"/>
<protein>
    <submittedName>
        <fullName evidence="4">Sugar transferase</fullName>
    </submittedName>
</protein>
<sequence>MVKRVFDLVLSLPMLFFLSPVFLAISVAILLSSPGGVFYFQTRVGRFGKPFKMYKFRSMVPEADKIGSYQTAVGDPRITRVGRILRKTSLDELPQILNVILGDMSLVGPRPDVPNQKESYSEEDWVKRHSVKPGITGLAQATLRSNVTWEQRKQLDFEYIDNMGLWMDIKILFLTVNQIVTKGSH</sequence>
<dbReference type="EMBL" id="CP048685">
    <property type="protein sequence ID" value="QPJ63676.1"/>
    <property type="molecule type" value="Genomic_DNA"/>
</dbReference>
<evidence type="ECO:0000313" key="5">
    <source>
        <dbReference type="Proteomes" id="UP000594688"/>
    </source>
</evidence>
<feature type="domain" description="Bacterial sugar transferase" evidence="3">
    <location>
        <begin position="3"/>
        <end position="180"/>
    </location>
</feature>